<gene>
    <name evidence="2" type="ORF">E2980_17470</name>
</gene>
<keyword evidence="3" id="KW-1185">Reference proteome</keyword>
<dbReference type="AlphaFoldDB" id="A0A4Y8LXI2"/>
<proteinExistence type="predicted"/>
<dbReference type="SUPFAM" id="SSF55729">
    <property type="entry name" value="Acyl-CoA N-acyltransferases (Nat)"/>
    <property type="match status" value="1"/>
</dbReference>
<dbReference type="Gene3D" id="3.40.630.30">
    <property type="match status" value="1"/>
</dbReference>
<dbReference type="Pfam" id="PF00583">
    <property type="entry name" value="Acetyltransf_1"/>
    <property type="match status" value="1"/>
</dbReference>
<organism evidence="2 3">
    <name type="scientific">Cohnella luojiensis</name>
    <dbReference type="NCBI Taxonomy" id="652876"/>
    <lineage>
        <taxon>Bacteria</taxon>
        <taxon>Bacillati</taxon>
        <taxon>Bacillota</taxon>
        <taxon>Bacilli</taxon>
        <taxon>Bacillales</taxon>
        <taxon>Paenibacillaceae</taxon>
        <taxon>Cohnella</taxon>
    </lineage>
</organism>
<dbReference type="PROSITE" id="PS51186">
    <property type="entry name" value="GNAT"/>
    <property type="match status" value="1"/>
</dbReference>
<feature type="domain" description="N-acetyltransferase" evidence="1">
    <location>
        <begin position="1"/>
        <end position="150"/>
    </location>
</feature>
<dbReference type="OrthoDB" id="423921at2"/>
<keyword evidence="2" id="KW-0808">Transferase</keyword>
<evidence type="ECO:0000313" key="3">
    <source>
        <dbReference type="Proteomes" id="UP000297900"/>
    </source>
</evidence>
<sequence length="150" mass="17572">MTEKDGQAICDWRYPAPYELFRWPPWETMVKQGREFGDARIRLEQYVSVRNADDGQLVGYVQLFPMDRTLRIGMGLRPDCCDRGWGTILTGLVVEEALRRRPGYEIDLEVEKWNKRAIRVYEKSGFVVTDEYDRRASHGIVGVLCMVWHN</sequence>
<dbReference type="GO" id="GO:0016747">
    <property type="term" value="F:acyltransferase activity, transferring groups other than amino-acyl groups"/>
    <property type="evidence" value="ECO:0007669"/>
    <property type="project" value="InterPro"/>
</dbReference>
<reference evidence="2 3" key="1">
    <citation type="submission" date="2019-03" db="EMBL/GenBank/DDBJ databases">
        <title>Cohnella endophytica sp. nov., a novel endophytic bacterium isolated from bark of Sonneratia apetala.</title>
        <authorList>
            <person name="Tuo L."/>
        </authorList>
    </citation>
    <scope>NUCLEOTIDE SEQUENCE [LARGE SCALE GENOMIC DNA]</scope>
    <source>
        <strain evidence="2 3">CCTCC AB 208254</strain>
    </source>
</reference>
<evidence type="ECO:0000313" key="2">
    <source>
        <dbReference type="EMBL" id="TFE24028.1"/>
    </source>
</evidence>
<protein>
    <submittedName>
        <fullName evidence="2">GNAT family N-acetyltransferase</fullName>
    </submittedName>
</protein>
<comment type="caution">
    <text evidence="2">The sequence shown here is derived from an EMBL/GenBank/DDBJ whole genome shotgun (WGS) entry which is preliminary data.</text>
</comment>
<dbReference type="InterPro" id="IPR016181">
    <property type="entry name" value="Acyl_CoA_acyltransferase"/>
</dbReference>
<evidence type="ECO:0000259" key="1">
    <source>
        <dbReference type="PROSITE" id="PS51186"/>
    </source>
</evidence>
<name>A0A4Y8LXI2_9BACL</name>
<dbReference type="EMBL" id="SOMN01000029">
    <property type="protein sequence ID" value="TFE24028.1"/>
    <property type="molecule type" value="Genomic_DNA"/>
</dbReference>
<dbReference type="Proteomes" id="UP000297900">
    <property type="component" value="Unassembled WGS sequence"/>
</dbReference>
<dbReference type="InterPro" id="IPR000182">
    <property type="entry name" value="GNAT_dom"/>
</dbReference>
<accession>A0A4Y8LXI2</accession>